<accession>A0A2B7XU21</accession>
<name>A0A2B7XU21_9EURO</name>
<proteinExistence type="inferred from homology"/>
<keyword evidence="3" id="KW-0378">Hydrolase</keyword>
<keyword evidence="4" id="KW-0106">Calcium</keyword>
<evidence type="ECO:0000313" key="7">
    <source>
        <dbReference type="Proteomes" id="UP000223968"/>
    </source>
</evidence>
<dbReference type="PANTHER" id="PTHR42693:SF33">
    <property type="entry name" value="ARYLSULFATASE"/>
    <property type="match status" value="1"/>
</dbReference>
<dbReference type="Gene3D" id="3.30.1120.10">
    <property type="match status" value="1"/>
</dbReference>
<dbReference type="STRING" id="1447875.A0A2B7XU21"/>
<organism evidence="6 7">
    <name type="scientific">Helicocarpus griseus UAMH5409</name>
    <dbReference type="NCBI Taxonomy" id="1447875"/>
    <lineage>
        <taxon>Eukaryota</taxon>
        <taxon>Fungi</taxon>
        <taxon>Dikarya</taxon>
        <taxon>Ascomycota</taxon>
        <taxon>Pezizomycotina</taxon>
        <taxon>Eurotiomycetes</taxon>
        <taxon>Eurotiomycetidae</taxon>
        <taxon>Onygenales</taxon>
        <taxon>Ajellomycetaceae</taxon>
        <taxon>Helicocarpus</taxon>
    </lineage>
</organism>
<dbReference type="InterPro" id="IPR017850">
    <property type="entry name" value="Alkaline_phosphatase_core_sf"/>
</dbReference>
<comment type="caution">
    <text evidence="6">The sequence shown here is derived from an EMBL/GenBank/DDBJ whole genome shotgun (WGS) entry which is preliminary data.</text>
</comment>
<evidence type="ECO:0000256" key="1">
    <source>
        <dbReference type="ARBA" id="ARBA00008779"/>
    </source>
</evidence>
<evidence type="ECO:0000256" key="3">
    <source>
        <dbReference type="ARBA" id="ARBA00022801"/>
    </source>
</evidence>
<evidence type="ECO:0000256" key="4">
    <source>
        <dbReference type="ARBA" id="ARBA00022837"/>
    </source>
</evidence>
<evidence type="ECO:0000256" key="2">
    <source>
        <dbReference type="ARBA" id="ARBA00022723"/>
    </source>
</evidence>
<dbReference type="GO" id="GO:0004065">
    <property type="term" value="F:arylsulfatase activity"/>
    <property type="evidence" value="ECO:0007669"/>
    <property type="project" value="TreeGrafter"/>
</dbReference>
<dbReference type="OrthoDB" id="103349at2759"/>
<dbReference type="Proteomes" id="UP000223968">
    <property type="component" value="Unassembled WGS sequence"/>
</dbReference>
<dbReference type="Gene3D" id="3.40.720.10">
    <property type="entry name" value="Alkaline Phosphatase, subunit A"/>
    <property type="match status" value="1"/>
</dbReference>
<sequence length="585" mass="65139">MAKRPNFLIVVADDLGFSDVGAFGGEIKTPNIDSLARDGGLRFTDFHAAAACSPTRSMLLSGTDNHIAGVGAMIETIKEFQKGKPGYEGYLNERVAALPELLQDAGYYTLMSGKWHLGLTPDRYPSGRGFQRSFTLLPGAANHTAYEPQLQSPDKLPRLLASTPALYVEDDRRIDPSELGPDFYSTDAFTDKLLSYLDERTDAQKNQPFFAYLPFSAPHWPLQAPEQDINDYRGVYDAGPEALRQQRIKRLKELGLVPGHAVAHDVVAVADRALSRDWETLSDEQKRYSSRTMEVYAGMVQRMDTAIGRVLERLRETGELEDTFVIFMSDNGAEGLLLEAVPVITENIFEHIAKYYDNSIENLGRGDSYVWYGPRWASAATAPSWLYKGFTAEGGIRVPLILRYPPLTEGKGEEGQSGSEGLKVGIEHAFATVMDITPTILELAGVTHPYPTFRGREVVPVRGKSWVPYLTNRNRNISSGWKSNDSIHAEDTVTGWELFGRQAVRKGRWKAVFIQKPYGPEKWQLHDLENDPGETNDLSEEDPGKLQELLFAWDEYVKEVGVAGAAPQYGVLRVDENDTSTPAPR</sequence>
<dbReference type="GO" id="GO:0046872">
    <property type="term" value="F:metal ion binding"/>
    <property type="evidence" value="ECO:0007669"/>
    <property type="project" value="UniProtKB-KW"/>
</dbReference>
<dbReference type="EMBL" id="PDNB01000058">
    <property type="protein sequence ID" value="PGH12435.1"/>
    <property type="molecule type" value="Genomic_DNA"/>
</dbReference>
<protein>
    <recommendedName>
        <fullName evidence="5">Sulfatase N-terminal domain-containing protein</fullName>
    </recommendedName>
</protein>
<keyword evidence="2" id="KW-0479">Metal-binding</keyword>
<evidence type="ECO:0000313" key="6">
    <source>
        <dbReference type="EMBL" id="PGH12435.1"/>
    </source>
</evidence>
<reference evidence="6 7" key="1">
    <citation type="submission" date="2017-10" db="EMBL/GenBank/DDBJ databases">
        <title>Comparative genomics in systemic dimorphic fungi from Ajellomycetaceae.</title>
        <authorList>
            <person name="Munoz J.F."/>
            <person name="Mcewen J.G."/>
            <person name="Clay O.K."/>
            <person name="Cuomo C.A."/>
        </authorList>
    </citation>
    <scope>NUCLEOTIDE SEQUENCE [LARGE SCALE GENOMIC DNA]</scope>
    <source>
        <strain evidence="6 7">UAMH5409</strain>
    </source>
</reference>
<dbReference type="InterPro" id="IPR050738">
    <property type="entry name" value="Sulfatase"/>
</dbReference>
<feature type="domain" description="Sulfatase N-terminal" evidence="5">
    <location>
        <begin position="5"/>
        <end position="446"/>
    </location>
</feature>
<dbReference type="SUPFAM" id="SSF53649">
    <property type="entry name" value="Alkaline phosphatase-like"/>
    <property type="match status" value="1"/>
</dbReference>
<dbReference type="InterPro" id="IPR024607">
    <property type="entry name" value="Sulfatase_CS"/>
</dbReference>
<comment type="similarity">
    <text evidence="1">Belongs to the sulfatase family.</text>
</comment>
<dbReference type="PANTHER" id="PTHR42693">
    <property type="entry name" value="ARYLSULFATASE FAMILY MEMBER"/>
    <property type="match status" value="1"/>
</dbReference>
<dbReference type="CDD" id="cd16025">
    <property type="entry name" value="PAS_like"/>
    <property type="match status" value="1"/>
</dbReference>
<dbReference type="AlphaFoldDB" id="A0A2B7XU21"/>
<keyword evidence="7" id="KW-1185">Reference proteome</keyword>
<gene>
    <name evidence="6" type="ORF">AJ79_04271</name>
</gene>
<evidence type="ECO:0000259" key="5">
    <source>
        <dbReference type="Pfam" id="PF00884"/>
    </source>
</evidence>
<dbReference type="PROSITE" id="PS00149">
    <property type="entry name" value="SULFATASE_2"/>
    <property type="match status" value="1"/>
</dbReference>
<dbReference type="InterPro" id="IPR000917">
    <property type="entry name" value="Sulfatase_N"/>
</dbReference>
<dbReference type="Pfam" id="PF00884">
    <property type="entry name" value="Sulfatase"/>
    <property type="match status" value="1"/>
</dbReference>